<accession>A0A1Y6LKJ5</accession>
<reference evidence="1 2" key="1">
    <citation type="submission" date="2016-10" db="EMBL/GenBank/DDBJ databases">
        <authorList>
            <person name="Varghese N."/>
        </authorList>
    </citation>
    <scope>NUCLEOTIDE SEQUENCE [LARGE SCALE GENOMIC DNA]</scope>
</reference>
<organism evidence="1 2">
    <name type="scientific">Zymoseptoria tritici ST99CH_1A5</name>
    <dbReference type="NCBI Taxonomy" id="1276529"/>
    <lineage>
        <taxon>Eukaryota</taxon>
        <taxon>Fungi</taxon>
        <taxon>Dikarya</taxon>
        <taxon>Ascomycota</taxon>
        <taxon>Pezizomycotina</taxon>
        <taxon>Dothideomycetes</taxon>
        <taxon>Dothideomycetidae</taxon>
        <taxon>Mycosphaerellales</taxon>
        <taxon>Mycosphaerellaceae</taxon>
        <taxon>Zymoseptoria</taxon>
    </lineage>
</organism>
<proteinExistence type="predicted"/>
<gene>
    <name evidence="1" type="ORF">ZT1A5_G6426</name>
</gene>
<evidence type="ECO:0000313" key="2">
    <source>
        <dbReference type="Proteomes" id="UP000215453"/>
    </source>
</evidence>
<name>A0A1Y6LKJ5_ZYMTR</name>
<evidence type="ECO:0000313" key="1">
    <source>
        <dbReference type="EMBL" id="SMY24984.1"/>
    </source>
</evidence>
<sequence length="339" mass="37357">MAATTQSADSTDTSSFTNSQWRKFQASIADELTFKVTFGGVIDTSLLTPEEVASFVVARFKRNQHLTPPELELALLKSLRLDHLAQGDNTFALANTCFEKYQQQVMLATWLASSAQTGSSASAEAEALMRQMEASDASLRRGGIHFTWKFDTATGAPCGFGVSEHDLLKLQKSMSEYTARVALRVLGCLTKKSAEYFDEKTQCRSFDVTDALRPDPATRENLNPNFDWWLRDCAPVNPLGSSHFLGAVMIGKLPNGVTIDHVEGVLKSVPLPVRNQNPEQNCYTWLRGAIAALQQAGYADAIDVNEAISSGMARAQKTLDEGRPKDWKKLFENATKRPL</sequence>
<dbReference type="Proteomes" id="UP000215453">
    <property type="component" value="Chromosome 5"/>
</dbReference>
<dbReference type="EMBL" id="LT882680">
    <property type="protein sequence ID" value="SMY24984.1"/>
    <property type="molecule type" value="Genomic_DNA"/>
</dbReference>
<protein>
    <submittedName>
        <fullName evidence="1">Uncharacterized protein</fullName>
    </submittedName>
</protein>
<dbReference type="AlphaFoldDB" id="A0A1Y6LKJ5"/>